<accession>A0A840HZ61</accession>
<feature type="domain" description="DUF6473" evidence="1">
    <location>
        <begin position="22"/>
        <end position="129"/>
    </location>
</feature>
<sequence length="307" mass="34710">MVNYGFKPEDHPEEWSLDYSKRDHEIVDYQYYELDDIPGVKFRGPPLPQDIIESGNYFTCLGGAQANGIFVERTFGDILSDHIGVPALNLSVGGGGAGFYLQAPGLLDLVNGGRFSIVQVMTARTEPNSRFGAYGFVEALLDLKNGHQISTMEAWPQIFNEEREKAPLYVAESLENWIRRYRELAEKIHVPKLLFYFSDKDLDEPINYEASETMDILGKFPQFVDAASLNKVRPLFDAYVECRSMRNYGYPLVSRFTGEPVEVDGGSMAAFAEGMKWSTNHYYPSPEMHEDAADAIERALRNMKLAE</sequence>
<name>A0A840HZ61_9SPHN</name>
<evidence type="ECO:0000313" key="2">
    <source>
        <dbReference type="EMBL" id="MBB4642798.1"/>
    </source>
</evidence>
<reference evidence="2 3" key="1">
    <citation type="submission" date="2020-08" db="EMBL/GenBank/DDBJ databases">
        <title>Genomic Encyclopedia of Type Strains, Phase IV (KMG-IV): sequencing the most valuable type-strain genomes for metagenomic binning, comparative biology and taxonomic classification.</title>
        <authorList>
            <person name="Goeker M."/>
        </authorList>
    </citation>
    <scope>NUCLEOTIDE SEQUENCE [LARGE SCALE GENOMIC DNA]</scope>
    <source>
        <strain evidence="2 3">DSM 7465</strain>
    </source>
</reference>
<keyword evidence="3" id="KW-1185">Reference proteome</keyword>
<evidence type="ECO:0000259" key="1">
    <source>
        <dbReference type="Pfam" id="PF20078"/>
    </source>
</evidence>
<proteinExistence type="predicted"/>
<dbReference type="InterPro" id="IPR045524">
    <property type="entry name" value="DUF6473"/>
</dbReference>
<evidence type="ECO:0000313" key="3">
    <source>
        <dbReference type="Proteomes" id="UP000575068"/>
    </source>
</evidence>
<organism evidence="2 3">
    <name type="scientific">Rhizorhapis suberifaciens</name>
    <name type="common">corky root of lettuce</name>
    <dbReference type="NCBI Taxonomy" id="13656"/>
    <lineage>
        <taxon>Bacteria</taxon>
        <taxon>Pseudomonadati</taxon>
        <taxon>Pseudomonadota</taxon>
        <taxon>Alphaproteobacteria</taxon>
        <taxon>Sphingomonadales</taxon>
        <taxon>Sphingomonadaceae</taxon>
        <taxon>Rhizorhapis</taxon>
    </lineage>
</organism>
<dbReference type="Proteomes" id="UP000575068">
    <property type="component" value="Unassembled WGS sequence"/>
</dbReference>
<dbReference type="AlphaFoldDB" id="A0A840HZ61"/>
<gene>
    <name evidence="2" type="ORF">HNQ99_003134</name>
</gene>
<protein>
    <recommendedName>
        <fullName evidence="1">DUF6473 domain-containing protein</fullName>
    </recommendedName>
</protein>
<dbReference type="RefSeq" id="WP_184477204.1">
    <property type="nucleotide sequence ID" value="NZ_JACHOV010000015.1"/>
</dbReference>
<dbReference type="EMBL" id="JACHOV010000015">
    <property type="protein sequence ID" value="MBB4642798.1"/>
    <property type="molecule type" value="Genomic_DNA"/>
</dbReference>
<dbReference type="Pfam" id="PF20078">
    <property type="entry name" value="DUF6473"/>
    <property type="match status" value="1"/>
</dbReference>
<comment type="caution">
    <text evidence="2">The sequence shown here is derived from an EMBL/GenBank/DDBJ whole genome shotgun (WGS) entry which is preliminary data.</text>
</comment>